<dbReference type="Proteomes" id="UP000385207">
    <property type="component" value="Unassembled WGS sequence"/>
</dbReference>
<protein>
    <submittedName>
        <fullName evidence="1">Uncharacterized protein</fullName>
    </submittedName>
</protein>
<evidence type="ECO:0000313" key="1">
    <source>
        <dbReference type="EMBL" id="VVO48781.1"/>
    </source>
</evidence>
<dbReference type="AlphaFoldDB" id="A0A5E7GAJ3"/>
<accession>A0A5E7GAJ3</accession>
<sequence length="85" mass="9644">MPLVDTGLCRMTLVVVIKRDQEGGLRVDVLPPLFLDLALAKLGGGLWQREVHDTFEFVAHLPGRRRMRAGYFIMRELFHGAIHCS</sequence>
<reference evidence="1 2" key="1">
    <citation type="submission" date="2019-09" db="EMBL/GenBank/DDBJ databases">
        <authorList>
            <person name="Chandra G."/>
            <person name="Truman W A."/>
        </authorList>
    </citation>
    <scope>NUCLEOTIDE SEQUENCE [LARGE SCALE GENOMIC DNA]</scope>
    <source>
        <strain evidence="1">PS862</strain>
    </source>
</reference>
<proteinExistence type="predicted"/>
<dbReference type="EMBL" id="CABVII010000001">
    <property type="protein sequence ID" value="VVO48781.1"/>
    <property type="molecule type" value="Genomic_DNA"/>
</dbReference>
<evidence type="ECO:0000313" key="2">
    <source>
        <dbReference type="Proteomes" id="UP000385207"/>
    </source>
</evidence>
<name>A0A5E7GAJ3_PSEFL</name>
<organism evidence="1 2">
    <name type="scientific">Pseudomonas fluorescens</name>
    <dbReference type="NCBI Taxonomy" id="294"/>
    <lineage>
        <taxon>Bacteria</taxon>
        <taxon>Pseudomonadati</taxon>
        <taxon>Pseudomonadota</taxon>
        <taxon>Gammaproteobacteria</taxon>
        <taxon>Pseudomonadales</taxon>
        <taxon>Pseudomonadaceae</taxon>
        <taxon>Pseudomonas</taxon>
    </lineage>
</organism>
<gene>
    <name evidence="1" type="ORF">PS862_00199</name>
</gene>